<dbReference type="Proteomes" id="UP000078561">
    <property type="component" value="Unassembled WGS sequence"/>
</dbReference>
<dbReference type="OMA" id="IVHYLEM"/>
<evidence type="ECO:0000259" key="2">
    <source>
        <dbReference type="PROSITE" id="PS50010"/>
    </source>
</evidence>
<evidence type="ECO:0000256" key="1">
    <source>
        <dbReference type="SAM" id="MobiDB-lite"/>
    </source>
</evidence>
<keyword evidence="4" id="KW-1185">Reference proteome</keyword>
<dbReference type="GO" id="GO:0005737">
    <property type="term" value="C:cytoplasm"/>
    <property type="evidence" value="ECO:0007669"/>
    <property type="project" value="TreeGrafter"/>
</dbReference>
<dbReference type="OrthoDB" id="10254377at2759"/>
<evidence type="ECO:0000313" key="4">
    <source>
        <dbReference type="Proteomes" id="UP000078561"/>
    </source>
</evidence>
<dbReference type="InterPro" id="IPR051092">
    <property type="entry name" value="FYVE_RhoGEF_PH"/>
</dbReference>
<dbReference type="Gene3D" id="1.20.900.10">
    <property type="entry name" value="Dbl homology (DH) domain"/>
    <property type="match status" value="1"/>
</dbReference>
<dbReference type="SMART" id="SM00325">
    <property type="entry name" value="RhoGEF"/>
    <property type="match status" value="1"/>
</dbReference>
<feature type="region of interest" description="Disordered" evidence="1">
    <location>
        <begin position="1"/>
        <end position="30"/>
    </location>
</feature>
<protein>
    <recommendedName>
        <fullName evidence="2">DH domain-containing protein</fullName>
    </recommendedName>
</protein>
<evidence type="ECO:0000313" key="3">
    <source>
        <dbReference type="EMBL" id="SAL99676.1"/>
    </source>
</evidence>
<dbReference type="SUPFAM" id="SSF48065">
    <property type="entry name" value="DBL homology domain (DH-domain)"/>
    <property type="match status" value="1"/>
</dbReference>
<dbReference type="GO" id="GO:0005085">
    <property type="term" value="F:guanyl-nucleotide exchange factor activity"/>
    <property type="evidence" value="ECO:0007669"/>
    <property type="project" value="InterPro"/>
</dbReference>
<dbReference type="SUPFAM" id="SSF50729">
    <property type="entry name" value="PH domain-like"/>
    <property type="match status" value="1"/>
</dbReference>
<gene>
    <name evidence="3" type="primary">ABSGL_05321.1 scaffold 6959</name>
</gene>
<accession>A0A168N2I2</accession>
<dbReference type="PROSITE" id="PS50010">
    <property type="entry name" value="DH_2"/>
    <property type="match status" value="1"/>
</dbReference>
<feature type="compositionally biased region" description="Basic and acidic residues" evidence="1">
    <location>
        <begin position="1"/>
        <end position="10"/>
    </location>
</feature>
<dbReference type="Pfam" id="PF00621">
    <property type="entry name" value="RhoGEF"/>
    <property type="match status" value="1"/>
</dbReference>
<name>A0A168N2I2_ABSGL</name>
<dbReference type="Gene3D" id="2.30.29.30">
    <property type="entry name" value="Pleckstrin-homology domain (PH domain)/Phosphotyrosine-binding domain (PTB)"/>
    <property type="match status" value="1"/>
</dbReference>
<dbReference type="InterPro" id="IPR000219">
    <property type="entry name" value="DH_dom"/>
</dbReference>
<dbReference type="STRING" id="4829.A0A168N2I2"/>
<dbReference type="PANTHER" id="PTHR12673">
    <property type="entry name" value="FACIOGENITAL DYSPLASIA PROTEIN"/>
    <property type="match status" value="1"/>
</dbReference>
<dbReference type="AlphaFoldDB" id="A0A168N2I2"/>
<feature type="compositionally biased region" description="Low complexity" evidence="1">
    <location>
        <begin position="13"/>
        <end position="23"/>
    </location>
</feature>
<dbReference type="InterPro" id="IPR035899">
    <property type="entry name" value="DBL_dom_sf"/>
</dbReference>
<dbReference type="InParanoid" id="A0A168N2I2"/>
<dbReference type="EMBL" id="LT552960">
    <property type="protein sequence ID" value="SAL99676.1"/>
    <property type="molecule type" value="Genomic_DNA"/>
</dbReference>
<feature type="domain" description="DH" evidence="2">
    <location>
        <begin position="73"/>
        <end position="261"/>
    </location>
</feature>
<dbReference type="InterPro" id="IPR011993">
    <property type="entry name" value="PH-like_dom_sf"/>
</dbReference>
<dbReference type="PANTHER" id="PTHR12673:SF159">
    <property type="entry name" value="LD03170P"/>
    <property type="match status" value="1"/>
</dbReference>
<organism evidence="3">
    <name type="scientific">Absidia glauca</name>
    <name type="common">Pin mould</name>
    <dbReference type="NCBI Taxonomy" id="4829"/>
    <lineage>
        <taxon>Eukaryota</taxon>
        <taxon>Fungi</taxon>
        <taxon>Fungi incertae sedis</taxon>
        <taxon>Mucoromycota</taxon>
        <taxon>Mucoromycotina</taxon>
        <taxon>Mucoromycetes</taxon>
        <taxon>Mucorales</taxon>
        <taxon>Cunninghamellaceae</taxon>
        <taxon>Absidia</taxon>
    </lineage>
</organism>
<proteinExistence type="predicted"/>
<reference evidence="3" key="1">
    <citation type="submission" date="2016-04" db="EMBL/GenBank/DDBJ databases">
        <authorList>
            <person name="Evans L.H."/>
            <person name="Alamgir A."/>
            <person name="Owens N."/>
            <person name="Weber N.D."/>
            <person name="Virtaneva K."/>
            <person name="Barbian K."/>
            <person name="Babar A."/>
            <person name="Rosenke K."/>
        </authorList>
    </citation>
    <scope>NUCLEOTIDE SEQUENCE [LARGE SCALE GENOMIC DNA]</scope>
    <source>
        <strain evidence="3">CBS 101.48</strain>
    </source>
</reference>
<sequence length="457" mass="52530">MPNHDAERQLHLSTASSTASTASPKSDVGSTTDYYSDQVMDDLSIIDDVYSSYDSEQLAWALDNQVANQNDVFKEQMVQQLIQAESQFLGDLDAFHTHFAATMPHFQVQKNKLAFLPEDCDILFRPTQSLISAHKSLLDELRQRLSIYGPTQITSDIFLRFYDRMDSIYIDYMKSFPLSLLTLDRLQKRNAFVKFTETCRQSHPSLKPFGYYIRLPLTRILLYTQTVDRCTQLTEPSHPDYTALLKTTQQYKTRQNHWQSSINDCLSHYKVYECYRLVQNCPALVTPTRRLLLHSELTHINPDLPTDFSDQRTYILYNDLLIFCKRRGDTNRLVYHGIVILDQTVLKPLDSKLVKKIINANGGQRKRSFFGIRKQASQQAAPEVYGLELFFQFIKDKDATTFLNPILNYGGGVTNNVSSSDSLRRHILLTSSLEEQELWTGHLQTVINAITSAHSIL</sequence>